<reference evidence="2" key="1">
    <citation type="journal article" date="2011" name="Environ. Microbiol.">
        <title>Time-series analyses of Monterey Bay coastal microbial picoplankton using a 'genome proxy' microarray.</title>
        <authorList>
            <person name="Rich V.I."/>
            <person name="Pham V.D."/>
            <person name="Eppley J."/>
            <person name="Shi Y."/>
            <person name="DeLong E.F."/>
        </authorList>
    </citation>
    <scope>NUCLEOTIDE SEQUENCE</scope>
</reference>
<sequence length="175" mass="20072">MCKKVFQLHLTLALGTAPSYILMFKVETKGDSLSIDLAPNKSSSINENLVFFGFLSLICLTFGIGFFFIGATMILPFAGLEVLALILILRINRKWLNQKQALHLDKLYVKIEKDDKKMIFDRFLSKFLVEQNNSKKVLYLKSNNEKIEIGSFLNEEEKEELINLLKKKVSDLNFS</sequence>
<proteinExistence type="predicted"/>
<evidence type="ECO:0000313" key="2">
    <source>
        <dbReference type="EMBL" id="ADI17674.1"/>
    </source>
</evidence>
<organism evidence="2">
    <name type="scientific">uncultured gamma proteobacterium HF0130_23I23</name>
    <dbReference type="NCBI Taxonomy" id="710984"/>
    <lineage>
        <taxon>Bacteria</taxon>
        <taxon>Pseudomonadati</taxon>
        <taxon>Pseudomonadota</taxon>
        <taxon>Gammaproteobacteria</taxon>
        <taxon>environmental samples</taxon>
    </lineage>
</organism>
<dbReference type="InterPro" id="IPR019253">
    <property type="entry name" value="DUF2244_TM"/>
</dbReference>
<dbReference type="Pfam" id="PF10003">
    <property type="entry name" value="DUF2244"/>
    <property type="match status" value="1"/>
</dbReference>
<dbReference type="AlphaFoldDB" id="E0XTD3"/>
<evidence type="ECO:0008006" key="3">
    <source>
        <dbReference type="Google" id="ProtNLM"/>
    </source>
</evidence>
<dbReference type="EMBL" id="GU474871">
    <property type="protein sequence ID" value="ADI17674.1"/>
    <property type="molecule type" value="Genomic_DNA"/>
</dbReference>
<evidence type="ECO:0000256" key="1">
    <source>
        <dbReference type="SAM" id="Phobius"/>
    </source>
</evidence>
<keyword evidence="1" id="KW-0812">Transmembrane</keyword>
<feature type="transmembrane region" description="Helical" evidence="1">
    <location>
        <begin position="49"/>
        <end position="68"/>
    </location>
</feature>
<accession>E0XTD3</accession>
<protein>
    <recommendedName>
        <fullName evidence="3">DUF2244 domain-containing protein</fullName>
    </recommendedName>
</protein>
<name>E0XTD3_9GAMM</name>
<feature type="transmembrane region" description="Helical" evidence="1">
    <location>
        <begin position="74"/>
        <end position="91"/>
    </location>
</feature>
<keyword evidence="1" id="KW-0472">Membrane</keyword>
<keyword evidence="1" id="KW-1133">Transmembrane helix</keyword>